<evidence type="ECO:0000313" key="11">
    <source>
        <dbReference type="Proteomes" id="UP000014760"/>
    </source>
</evidence>
<dbReference type="Gene3D" id="3.30.230.70">
    <property type="entry name" value="GHMP Kinase, N-terminal domain"/>
    <property type="match status" value="1"/>
</dbReference>
<dbReference type="EnsemblMetazoa" id="CapteT159382">
    <property type="protein sequence ID" value="CapteP159382"/>
    <property type="gene ID" value="CapteG159382"/>
</dbReference>
<keyword evidence="4" id="KW-0963">Cytoplasm</keyword>
<dbReference type="GO" id="GO:0071028">
    <property type="term" value="P:nuclear mRNA surveillance"/>
    <property type="evidence" value="ECO:0007669"/>
    <property type="project" value="TreeGrafter"/>
</dbReference>
<dbReference type="AlphaFoldDB" id="R7T790"/>
<dbReference type="GO" id="GO:0034473">
    <property type="term" value="P:U1 snRNA 3'-end processing"/>
    <property type="evidence" value="ECO:0007669"/>
    <property type="project" value="TreeGrafter"/>
</dbReference>
<dbReference type="GO" id="GO:0000176">
    <property type="term" value="C:nuclear exosome (RNase complex)"/>
    <property type="evidence" value="ECO:0007669"/>
    <property type="project" value="TreeGrafter"/>
</dbReference>
<feature type="domain" description="Exoribonuclease phosphorolytic" evidence="7">
    <location>
        <begin position="32"/>
        <end position="162"/>
    </location>
</feature>
<dbReference type="SUPFAM" id="SSF54211">
    <property type="entry name" value="Ribosomal protein S5 domain 2-like"/>
    <property type="match status" value="1"/>
</dbReference>
<protein>
    <recommendedName>
        <fullName evidence="6">Ribosomal RNA-processing protein 42</fullName>
    </recommendedName>
</protein>
<dbReference type="OrthoDB" id="272245at2759"/>
<dbReference type="GO" id="GO:0000467">
    <property type="term" value="P:exonucleolytic trimming to generate mature 3'-end of 5.8S rRNA from tricistronic rRNA transcript (SSU-rRNA, 5.8S rRNA, LSU-rRNA)"/>
    <property type="evidence" value="ECO:0007669"/>
    <property type="project" value="TreeGrafter"/>
</dbReference>
<dbReference type="GO" id="GO:0000177">
    <property type="term" value="C:cytoplasmic exosome (RNase complex)"/>
    <property type="evidence" value="ECO:0007669"/>
    <property type="project" value="TreeGrafter"/>
</dbReference>
<keyword evidence="11" id="KW-1185">Reference proteome</keyword>
<dbReference type="Proteomes" id="UP000014760">
    <property type="component" value="Unassembled WGS sequence"/>
</dbReference>
<feature type="domain" description="Exoribonuclease phosphorolytic" evidence="8">
    <location>
        <begin position="192"/>
        <end position="257"/>
    </location>
</feature>
<dbReference type="HOGENOM" id="CLU_038194_4_2_1"/>
<dbReference type="SUPFAM" id="SSF55666">
    <property type="entry name" value="Ribonuclease PH domain 2-like"/>
    <property type="match status" value="1"/>
</dbReference>
<sequence length="287" mass="31002">MAEILLSEAEKTFILHGVQDGLRQDGRTSEDYRCVEIETNVVSNSNGSSRVRMANTDILVGVKAEIVEPETEQPKNGRVEFFVDCSANATPAFEGRGGEDLATEIASLLDLSVHLDLEALCIISGKQCWLLYVDVLILECGGNLFDAVALAVKSALHQTRIPLVTVSVGERGEAEIELSDDPFDCKRVGTDNVPCLVTLNKIGLAHVVDACLEEEACSLAKVVFGVTENGSISSMRKIGSGSLDPNTINDMIQSAKRVGLSLNDSLAEKLKEEELFGDKKTTKGFLR</sequence>
<evidence type="ECO:0000259" key="8">
    <source>
        <dbReference type="Pfam" id="PF03725"/>
    </source>
</evidence>
<reference evidence="10" key="3">
    <citation type="submission" date="2015-06" db="UniProtKB">
        <authorList>
            <consortium name="EnsemblMetazoa"/>
        </authorList>
    </citation>
    <scope>IDENTIFICATION</scope>
</reference>
<dbReference type="EMBL" id="KB311442">
    <property type="protein sequence ID" value="ELT89253.1"/>
    <property type="molecule type" value="Genomic_DNA"/>
</dbReference>
<evidence type="ECO:0000313" key="10">
    <source>
        <dbReference type="EnsemblMetazoa" id="CapteP159382"/>
    </source>
</evidence>
<organism evidence="9">
    <name type="scientific">Capitella teleta</name>
    <name type="common">Polychaete worm</name>
    <dbReference type="NCBI Taxonomy" id="283909"/>
    <lineage>
        <taxon>Eukaryota</taxon>
        <taxon>Metazoa</taxon>
        <taxon>Spiralia</taxon>
        <taxon>Lophotrochozoa</taxon>
        <taxon>Annelida</taxon>
        <taxon>Polychaeta</taxon>
        <taxon>Sedentaria</taxon>
        <taxon>Scolecida</taxon>
        <taxon>Capitellidae</taxon>
        <taxon>Capitella</taxon>
    </lineage>
</organism>
<reference evidence="9 11" key="2">
    <citation type="journal article" date="2013" name="Nature">
        <title>Insights into bilaterian evolution from three spiralian genomes.</title>
        <authorList>
            <person name="Simakov O."/>
            <person name="Marletaz F."/>
            <person name="Cho S.J."/>
            <person name="Edsinger-Gonzales E."/>
            <person name="Havlak P."/>
            <person name="Hellsten U."/>
            <person name="Kuo D.H."/>
            <person name="Larsson T."/>
            <person name="Lv J."/>
            <person name="Arendt D."/>
            <person name="Savage R."/>
            <person name="Osoegawa K."/>
            <person name="de Jong P."/>
            <person name="Grimwood J."/>
            <person name="Chapman J.A."/>
            <person name="Shapiro H."/>
            <person name="Aerts A."/>
            <person name="Otillar R.P."/>
            <person name="Terry A.Y."/>
            <person name="Boore J.L."/>
            <person name="Grigoriev I.V."/>
            <person name="Lindberg D.R."/>
            <person name="Seaver E.C."/>
            <person name="Weisblat D.A."/>
            <person name="Putnam N.H."/>
            <person name="Rokhsar D.S."/>
        </authorList>
    </citation>
    <scope>NUCLEOTIDE SEQUENCE</scope>
    <source>
        <strain evidence="9 11">I ESC-2004</strain>
    </source>
</reference>
<comment type="similarity">
    <text evidence="3">Belongs to the RNase PH family.</text>
</comment>
<evidence type="ECO:0000256" key="3">
    <source>
        <dbReference type="ARBA" id="ARBA00006678"/>
    </source>
</evidence>
<keyword evidence="5" id="KW-0271">Exosome</keyword>
<evidence type="ECO:0000256" key="4">
    <source>
        <dbReference type="ARBA" id="ARBA00022490"/>
    </source>
</evidence>
<name>R7T790_CAPTE</name>
<dbReference type="InterPro" id="IPR020568">
    <property type="entry name" value="Ribosomal_Su5_D2-typ_SF"/>
</dbReference>
<dbReference type="InterPro" id="IPR027408">
    <property type="entry name" value="PNPase/RNase_PH_dom_sf"/>
</dbReference>
<evidence type="ECO:0000259" key="7">
    <source>
        <dbReference type="Pfam" id="PF01138"/>
    </source>
</evidence>
<dbReference type="GO" id="GO:0034476">
    <property type="term" value="P:U5 snRNA 3'-end processing"/>
    <property type="evidence" value="ECO:0007669"/>
    <property type="project" value="TreeGrafter"/>
</dbReference>
<dbReference type="GO" id="GO:0071035">
    <property type="term" value="P:nuclear polyadenylation-dependent rRNA catabolic process"/>
    <property type="evidence" value="ECO:0007669"/>
    <property type="project" value="TreeGrafter"/>
</dbReference>
<dbReference type="CDD" id="cd11367">
    <property type="entry name" value="RNase_PH_RRP42"/>
    <property type="match status" value="1"/>
</dbReference>
<evidence type="ECO:0000256" key="2">
    <source>
        <dbReference type="ARBA" id="ARBA00004604"/>
    </source>
</evidence>
<dbReference type="STRING" id="283909.R7T790"/>
<accession>R7T790</accession>
<proteinExistence type="inferred from homology"/>
<evidence type="ECO:0000313" key="9">
    <source>
        <dbReference type="EMBL" id="ELT89253.1"/>
    </source>
</evidence>
<dbReference type="FunCoup" id="R7T790">
    <property type="interactions" value="1915"/>
</dbReference>
<dbReference type="PANTHER" id="PTHR11097:SF8">
    <property type="entry name" value="EXOSOME COMPLEX COMPONENT RRP42"/>
    <property type="match status" value="1"/>
</dbReference>
<evidence type="ECO:0000256" key="6">
    <source>
        <dbReference type="ARBA" id="ARBA00042523"/>
    </source>
</evidence>
<dbReference type="EMBL" id="AMQN01014942">
    <property type="status" value="NOT_ANNOTATED_CDS"/>
    <property type="molecule type" value="Genomic_DNA"/>
</dbReference>
<dbReference type="GO" id="GO:0071038">
    <property type="term" value="P:TRAMP-dependent tRNA surveillance pathway"/>
    <property type="evidence" value="ECO:0007669"/>
    <property type="project" value="TreeGrafter"/>
</dbReference>
<dbReference type="Pfam" id="PF01138">
    <property type="entry name" value="RNase_PH"/>
    <property type="match status" value="1"/>
</dbReference>
<evidence type="ECO:0000256" key="1">
    <source>
        <dbReference type="ARBA" id="ARBA00004496"/>
    </source>
</evidence>
<dbReference type="InterPro" id="IPR036345">
    <property type="entry name" value="ExoRNase_PH_dom2_sf"/>
</dbReference>
<dbReference type="GO" id="GO:0016075">
    <property type="term" value="P:rRNA catabolic process"/>
    <property type="evidence" value="ECO:0007669"/>
    <property type="project" value="TreeGrafter"/>
</dbReference>
<dbReference type="InterPro" id="IPR050590">
    <property type="entry name" value="Exosome_comp_Rrp42_subfam"/>
</dbReference>
<dbReference type="InterPro" id="IPR001247">
    <property type="entry name" value="ExoRNase_PH_dom1"/>
</dbReference>
<evidence type="ECO:0000256" key="5">
    <source>
        <dbReference type="ARBA" id="ARBA00022835"/>
    </source>
</evidence>
<dbReference type="InterPro" id="IPR015847">
    <property type="entry name" value="ExoRNase_PH_dom2"/>
</dbReference>
<dbReference type="OMA" id="YNTRIPK"/>
<dbReference type="Pfam" id="PF03725">
    <property type="entry name" value="RNase_PH_C"/>
    <property type="match status" value="1"/>
</dbReference>
<comment type="subcellular location">
    <subcellularLocation>
        <location evidence="1">Cytoplasm</location>
    </subcellularLocation>
    <subcellularLocation>
        <location evidence="2">Nucleus</location>
        <location evidence="2">Nucleolus</location>
    </subcellularLocation>
</comment>
<dbReference type="GO" id="GO:0035925">
    <property type="term" value="F:mRNA 3'-UTR AU-rich region binding"/>
    <property type="evidence" value="ECO:0007669"/>
    <property type="project" value="TreeGrafter"/>
</dbReference>
<dbReference type="GO" id="GO:0005730">
    <property type="term" value="C:nucleolus"/>
    <property type="evidence" value="ECO:0007669"/>
    <property type="project" value="UniProtKB-SubCell"/>
</dbReference>
<dbReference type="GO" id="GO:0034475">
    <property type="term" value="P:U4 snRNA 3'-end processing"/>
    <property type="evidence" value="ECO:0007669"/>
    <property type="project" value="TreeGrafter"/>
</dbReference>
<reference evidence="11" key="1">
    <citation type="submission" date="2012-12" db="EMBL/GenBank/DDBJ databases">
        <authorList>
            <person name="Hellsten U."/>
            <person name="Grimwood J."/>
            <person name="Chapman J.A."/>
            <person name="Shapiro H."/>
            <person name="Aerts A."/>
            <person name="Otillar R.P."/>
            <person name="Terry A.Y."/>
            <person name="Boore J.L."/>
            <person name="Simakov O."/>
            <person name="Marletaz F."/>
            <person name="Cho S.-J."/>
            <person name="Edsinger-Gonzales E."/>
            <person name="Havlak P."/>
            <person name="Kuo D.-H."/>
            <person name="Larsson T."/>
            <person name="Lv J."/>
            <person name="Arendt D."/>
            <person name="Savage R."/>
            <person name="Osoegawa K."/>
            <person name="de Jong P."/>
            <person name="Lindberg D.R."/>
            <person name="Seaver E.C."/>
            <person name="Weisblat D.A."/>
            <person name="Putnam N.H."/>
            <person name="Grigoriev I.V."/>
            <person name="Rokhsar D.S."/>
        </authorList>
    </citation>
    <scope>NUCLEOTIDE SEQUENCE</scope>
    <source>
        <strain evidence="11">I ESC-2004</strain>
    </source>
</reference>
<dbReference type="PANTHER" id="PTHR11097">
    <property type="entry name" value="EXOSOME COMPLEX EXONUCLEASE RIBOSOMAL RNA PROCESSING PROTEIN"/>
    <property type="match status" value="1"/>
</dbReference>
<gene>
    <name evidence="9" type="ORF">CAPTEDRAFT_159382</name>
</gene>